<dbReference type="AlphaFoldDB" id="A0A3A6PVC9"/>
<proteinExistence type="predicted"/>
<dbReference type="SUPFAM" id="SSF54593">
    <property type="entry name" value="Glyoxalase/Bleomycin resistance protein/Dihydroxybiphenyl dioxygenase"/>
    <property type="match status" value="1"/>
</dbReference>
<dbReference type="EMBL" id="QXQB01000005">
    <property type="protein sequence ID" value="RJX37824.1"/>
    <property type="molecule type" value="Genomic_DNA"/>
</dbReference>
<comment type="caution">
    <text evidence="2">The sequence shown here is derived from an EMBL/GenBank/DDBJ whole genome shotgun (WGS) entry which is preliminary data.</text>
</comment>
<protein>
    <submittedName>
        <fullName evidence="2">VOC family protein</fullName>
    </submittedName>
</protein>
<organism evidence="2 3">
    <name type="scientific">Paenibacillus pinisoli</name>
    <dbReference type="NCBI Taxonomy" id="1276110"/>
    <lineage>
        <taxon>Bacteria</taxon>
        <taxon>Bacillati</taxon>
        <taxon>Bacillota</taxon>
        <taxon>Bacilli</taxon>
        <taxon>Bacillales</taxon>
        <taxon>Paenibacillaceae</taxon>
        <taxon>Paenibacillus</taxon>
    </lineage>
</organism>
<name>A0A3A6PVC9_9BACL</name>
<feature type="domain" description="Glyoxalase/fosfomycin resistance/dioxygenase" evidence="1">
    <location>
        <begin position="11"/>
        <end position="133"/>
    </location>
</feature>
<dbReference type="OrthoDB" id="9795306at2"/>
<reference evidence="2 3" key="1">
    <citation type="submission" date="2018-09" db="EMBL/GenBank/DDBJ databases">
        <title>Paenibacillus aracenensis nov. sp. isolated from a cave in southern Spain.</title>
        <authorList>
            <person name="Jurado V."/>
            <person name="Gutierrez-Patricio S."/>
            <person name="Gonzalez-Pimentel J.L."/>
            <person name="Miller A.Z."/>
            <person name="Laiz L."/>
            <person name="Saiz-Jimenez C."/>
        </authorList>
    </citation>
    <scope>NUCLEOTIDE SEQUENCE [LARGE SCALE GENOMIC DNA]</scope>
    <source>
        <strain evidence="2 3">JCM 19203</strain>
    </source>
</reference>
<dbReference type="CDD" id="cd06588">
    <property type="entry name" value="PhnB_like"/>
    <property type="match status" value="1"/>
</dbReference>
<gene>
    <name evidence="2" type="ORF">D3P09_22075</name>
</gene>
<dbReference type="Pfam" id="PF00903">
    <property type="entry name" value="Glyoxalase"/>
    <property type="match status" value="1"/>
</dbReference>
<dbReference type="InterPro" id="IPR028973">
    <property type="entry name" value="PhnB-like"/>
</dbReference>
<evidence type="ECO:0000259" key="1">
    <source>
        <dbReference type="Pfam" id="PF00903"/>
    </source>
</evidence>
<dbReference type="Proteomes" id="UP000267798">
    <property type="component" value="Unassembled WGS sequence"/>
</dbReference>
<sequence length="141" mass="15280">MSIKLTPYLVLEGNATDAIALYQEVFGAEVLMRQAFGDLPPNPEFPLPDSVLDKIAHAHLKIGESELMLYDTFPGSPYTRGNNMTVCVTLPNAERATQVFEKLADGGHIVQPLQATFFSPAFGTVTDAFGITFTVTTEAAQ</sequence>
<keyword evidence="3" id="KW-1185">Reference proteome</keyword>
<evidence type="ECO:0000313" key="2">
    <source>
        <dbReference type="EMBL" id="RJX37824.1"/>
    </source>
</evidence>
<dbReference type="InterPro" id="IPR004360">
    <property type="entry name" value="Glyas_Fos-R_dOase_dom"/>
</dbReference>
<dbReference type="PANTHER" id="PTHR33990:SF1">
    <property type="entry name" value="PROTEIN YJDN"/>
    <property type="match status" value="1"/>
</dbReference>
<dbReference type="Gene3D" id="3.10.180.10">
    <property type="entry name" value="2,3-Dihydroxybiphenyl 1,2-Dioxygenase, domain 1"/>
    <property type="match status" value="1"/>
</dbReference>
<dbReference type="InterPro" id="IPR029068">
    <property type="entry name" value="Glyas_Bleomycin-R_OHBP_Dase"/>
</dbReference>
<evidence type="ECO:0000313" key="3">
    <source>
        <dbReference type="Proteomes" id="UP000267798"/>
    </source>
</evidence>
<dbReference type="PANTHER" id="PTHR33990">
    <property type="entry name" value="PROTEIN YJDN-RELATED"/>
    <property type="match status" value="1"/>
</dbReference>
<accession>A0A3A6PVC9</accession>